<dbReference type="PRINTS" id="PR00502">
    <property type="entry name" value="NUDIXFAMILY"/>
</dbReference>
<dbReference type="Proteomes" id="UP001597034">
    <property type="component" value="Unassembled WGS sequence"/>
</dbReference>
<dbReference type="InterPro" id="IPR015797">
    <property type="entry name" value="NUDIX_hydrolase-like_dom_sf"/>
</dbReference>
<dbReference type="InterPro" id="IPR000086">
    <property type="entry name" value="NUDIX_hydrolase_dom"/>
</dbReference>
<dbReference type="EMBL" id="JBHUDO010000001">
    <property type="protein sequence ID" value="MFD1644877.1"/>
    <property type="molecule type" value="Genomic_DNA"/>
</dbReference>
<organism evidence="4 5">
    <name type="scientific">Haloarchaeobius litoreus</name>
    <dbReference type="NCBI Taxonomy" id="755306"/>
    <lineage>
        <taxon>Archaea</taxon>
        <taxon>Methanobacteriati</taxon>
        <taxon>Methanobacteriota</taxon>
        <taxon>Stenosarchaea group</taxon>
        <taxon>Halobacteria</taxon>
        <taxon>Halobacteriales</taxon>
        <taxon>Halorubellaceae</taxon>
        <taxon>Haloarchaeobius</taxon>
    </lineage>
</organism>
<dbReference type="RefSeq" id="WP_256400121.1">
    <property type="nucleotide sequence ID" value="NZ_JANHJR010000002.1"/>
</dbReference>
<accession>A0ABD6DHP0</accession>
<evidence type="ECO:0000256" key="2">
    <source>
        <dbReference type="ARBA" id="ARBA00022801"/>
    </source>
</evidence>
<proteinExistence type="predicted"/>
<feature type="domain" description="Nudix hydrolase" evidence="3">
    <location>
        <begin position="32"/>
        <end position="164"/>
    </location>
</feature>
<dbReference type="SUPFAM" id="SSF55811">
    <property type="entry name" value="Nudix"/>
    <property type="match status" value="1"/>
</dbReference>
<comment type="caution">
    <text evidence="4">The sequence shown here is derived from an EMBL/GenBank/DDBJ whole genome shotgun (WGS) entry which is preliminary data.</text>
</comment>
<dbReference type="PANTHER" id="PTHR43046:SF14">
    <property type="entry name" value="MUTT_NUDIX FAMILY PROTEIN"/>
    <property type="match status" value="1"/>
</dbReference>
<name>A0ABD6DHP0_9EURY</name>
<evidence type="ECO:0000259" key="3">
    <source>
        <dbReference type="PROSITE" id="PS51462"/>
    </source>
</evidence>
<dbReference type="AlphaFoldDB" id="A0ABD6DHP0"/>
<dbReference type="PROSITE" id="PS00893">
    <property type="entry name" value="NUDIX_BOX"/>
    <property type="match status" value="1"/>
</dbReference>
<evidence type="ECO:0000313" key="4">
    <source>
        <dbReference type="EMBL" id="MFD1644877.1"/>
    </source>
</evidence>
<dbReference type="Gene3D" id="3.90.79.10">
    <property type="entry name" value="Nucleoside Triphosphate Pyrophosphohydrolase"/>
    <property type="match status" value="1"/>
</dbReference>
<dbReference type="Pfam" id="PF00293">
    <property type="entry name" value="NUDIX"/>
    <property type="match status" value="1"/>
</dbReference>
<dbReference type="InterPro" id="IPR020476">
    <property type="entry name" value="Nudix_hydrolase"/>
</dbReference>
<dbReference type="GO" id="GO:0016787">
    <property type="term" value="F:hydrolase activity"/>
    <property type="evidence" value="ECO:0007669"/>
    <property type="project" value="UniProtKB-KW"/>
</dbReference>
<evidence type="ECO:0000256" key="1">
    <source>
        <dbReference type="ARBA" id="ARBA00001946"/>
    </source>
</evidence>
<protein>
    <submittedName>
        <fullName evidence="4">NUDIX domain-containing protein</fullName>
    </submittedName>
</protein>
<gene>
    <name evidence="4" type="ORF">ACFSBL_04195</name>
</gene>
<keyword evidence="5" id="KW-1185">Reference proteome</keyword>
<dbReference type="PANTHER" id="PTHR43046">
    <property type="entry name" value="GDP-MANNOSE MANNOSYL HYDROLASE"/>
    <property type="match status" value="1"/>
</dbReference>
<comment type="cofactor">
    <cofactor evidence="1">
        <name>Mg(2+)</name>
        <dbReference type="ChEBI" id="CHEBI:18420"/>
    </cofactor>
</comment>
<evidence type="ECO:0000313" key="5">
    <source>
        <dbReference type="Proteomes" id="UP001597034"/>
    </source>
</evidence>
<keyword evidence="2" id="KW-0378">Hydrolase</keyword>
<dbReference type="InterPro" id="IPR020084">
    <property type="entry name" value="NUDIX_hydrolase_CS"/>
</dbReference>
<dbReference type="PROSITE" id="PS51462">
    <property type="entry name" value="NUDIX"/>
    <property type="match status" value="1"/>
</dbReference>
<sequence>MDVTDPRERYDDLLTERRTWEVDAETFAAMDDNEAFTAGWVTIGVALDGDGRVLLVYNADDEQWVVPGGSVKPGETLPEALVRELDEETGVRVEPVRPHAAVENVIEYEGRTRSFTTVAFEADPTTTAVGENLGEDDEAIERADWFAELPEETFEREFATRLLERVR</sequence>
<reference evidence="4 5" key="1">
    <citation type="journal article" date="2019" name="Int. J. Syst. Evol. Microbiol.">
        <title>The Global Catalogue of Microorganisms (GCM) 10K type strain sequencing project: providing services to taxonomists for standard genome sequencing and annotation.</title>
        <authorList>
            <consortium name="The Broad Institute Genomics Platform"/>
            <consortium name="The Broad Institute Genome Sequencing Center for Infectious Disease"/>
            <person name="Wu L."/>
            <person name="Ma J."/>
        </authorList>
    </citation>
    <scope>NUCLEOTIDE SEQUENCE [LARGE SCALE GENOMIC DNA]</scope>
    <source>
        <strain evidence="4 5">CGMCC 1.10390</strain>
    </source>
</reference>